<dbReference type="AlphaFoldDB" id="A0A1M5HD63"/>
<evidence type="ECO:0000313" key="3">
    <source>
        <dbReference type="Proteomes" id="UP000184036"/>
    </source>
</evidence>
<feature type="transmembrane region" description="Helical" evidence="1">
    <location>
        <begin position="143"/>
        <end position="167"/>
    </location>
</feature>
<feature type="transmembrane region" description="Helical" evidence="1">
    <location>
        <begin position="192"/>
        <end position="221"/>
    </location>
</feature>
<keyword evidence="3" id="KW-1185">Reference proteome</keyword>
<name>A0A1M5HD63_9FLAO</name>
<feature type="transmembrane region" description="Helical" evidence="1">
    <location>
        <begin position="35"/>
        <end position="52"/>
    </location>
</feature>
<dbReference type="GO" id="GO:0005886">
    <property type="term" value="C:plasma membrane"/>
    <property type="evidence" value="ECO:0007669"/>
    <property type="project" value="UniProtKB-SubCell"/>
</dbReference>
<reference evidence="3" key="1">
    <citation type="submission" date="2016-11" db="EMBL/GenBank/DDBJ databases">
        <authorList>
            <person name="Varghese N."/>
            <person name="Submissions S."/>
        </authorList>
    </citation>
    <scope>NUCLEOTIDE SEQUENCE [LARGE SCALE GENOMIC DNA]</scope>
    <source>
        <strain evidence="3">DSM 19741</strain>
    </source>
</reference>
<accession>A0A1M5HD63</accession>
<dbReference type="Pfam" id="PF26314">
    <property type="entry name" value="MptA_B_family"/>
    <property type="match status" value="1"/>
</dbReference>
<sequence length="447" mass="52161">MSFVNSNSTKSYAFLLLSVLIYFYIAYFLKRSDFINLVVSFTLLFVCFYQILSFQKDNFIFLISASVLLRLLFLVALPNLSQDYFRFIWDGNLILQNISPYLHLPQDLIKQENFTIPNAQKLYEGMGSLSAQHYSNYPPLNQLFFTIASFLGLKSIASTVVAMRLIIATADLGTMYFGGKLLESLGLEKHRIFWYVLNPLVIMELTGNLHFEGVMLFFFIWAMYLLEKQQWKLVAVILGFSISVKLLPLLLLPLFLKKLGWLKAISFYTIVIGVNIILFLPFLSKELLYNYSETIGLWFTNFEFNASIYYIIREIGFWIKGYNTIHTVGKIIPVFIILYIVFQSFKENNKFSIPLFNSMLLVVTVYFFTATTVHPWYVINLVLLAIFTSHKYPFLWSFTIILSYSAYSGVKFSENFWLIGIEYISVFILLFYEKFTNISNRDRLMEN</sequence>
<feature type="transmembrane region" description="Helical" evidence="1">
    <location>
        <begin position="416"/>
        <end position="435"/>
    </location>
</feature>
<evidence type="ECO:0008006" key="4">
    <source>
        <dbReference type="Google" id="ProtNLM"/>
    </source>
</evidence>
<keyword evidence="1" id="KW-0472">Membrane</keyword>
<proteinExistence type="predicted"/>
<feature type="transmembrane region" description="Helical" evidence="1">
    <location>
        <begin position="12"/>
        <end position="29"/>
    </location>
</feature>
<feature type="transmembrane region" description="Helical" evidence="1">
    <location>
        <begin position="233"/>
        <end position="256"/>
    </location>
</feature>
<dbReference type="OrthoDB" id="1491846at2"/>
<evidence type="ECO:0000256" key="1">
    <source>
        <dbReference type="SAM" id="Phobius"/>
    </source>
</evidence>
<feature type="transmembrane region" description="Helical" evidence="1">
    <location>
        <begin position="59"/>
        <end position="77"/>
    </location>
</feature>
<gene>
    <name evidence="2" type="ORF">SAMN05444396_10523</name>
</gene>
<feature type="transmembrane region" description="Helical" evidence="1">
    <location>
        <begin position="324"/>
        <end position="345"/>
    </location>
</feature>
<dbReference type="GO" id="GO:0016758">
    <property type="term" value="F:hexosyltransferase activity"/>
    <property type="evidence" value="ECO:0007669"/>
    <property type="project" value="InterPro"/>
</dbReference>
<keyword evidence="1" id="KW-1133">Transmembrane helix</keyword>
<feature type="transmembrane region" description="Helical" evidence="1">
    <location>
        <begin position="295"/>
        <end position="312"/>
    </location>
</feature>
<dbReference type="EMBL" id="FQWE01000005">
    <property type="protein sequence ID" value="SHG13841.1"/>
    <property type="molecule type" value="Genomic_DNA"/>
</dbReference>
<evidence type="ECO:0000313" key="2">
    <source>
        <dbReference type="EMBL" id="SHG13841.1"/>
    </source>
</evidence>
<dbReference type="Proteomes" id="UP000184036">
    <property type="component" value="Unassembled WGS sequence"/>
</dbReference>
<protein>
    <recommendedName>
        <fullName evidence="4">Mannosyltransferase</fullName>
    </recommendedName>
</protein>
<dbReference type="STRING" id="271157.SAMN05444396_10523"/>
<keyword evidence="1" id="KW-0812">Transmembrane</keyword>
<feature type="transmembrane region" description="Helical" evidence="1">
    <location>
        <begin position="265"/>
        <end position="283"/>
    </location>
</feature>
<organism evidence="2 3">
    <name type="scientific">Flavobacterium segetis</name>
    <dbReference type="NCBI Taxonomy" id="271157"/>
    <lineage>
        <taxon>Bacteria</taxon>
        <taxon>Pseudomonadati</taxon>
        <taxon>Bacteroidota</taxon>
        <taxon>Flavobacteriia</taxon>
        <taxon>Flavobacteriales</taxon>
        <taxon>Flavobacteriaceae</taxon>
        <taxon>Flavobacterium</taxon>
    </lineage>
</organism>